<dbReference type="EMBL" id="JAMFLZ010000003">
    <property type="protein sequence ID" value="MCL6294992.1"/>
    <property type="molecule type" value="Genomic_DNA"/>
</dbReference>
<feature type="transmembrane region" description="Helical" evidence="1">
    <location>
        <begin position="6"/>
        <end position="25"/>
    </location>
</feature>
<accession>A0ABT0QDD2</accession>
<dbReference type="RefSeq" id="WP_249972760.1">
    <property type="nucleotide sequence ID" value="NZ_JAMFLZ010000003.1"/>
</dbReference>
<organism evidence="2 3">
    <name type="scientific">Jejuia spongiicola</name>
    <dbReference type="NCBI Taxonomy" id="2942207"/>
    <lineage>
        <taxon>Bacteria</taxon>
        <taxon>Pseudomonadati</taxon>
        <taxon>Bacteroidota</taxon>
        <taxon>Flavobacteriia</taxon>
        <taxon>Flavobacteriales</taxon>
        <taxon>Flavobacteriaceae</taxon>
        <taxon>Jejuia</taxon>
    </lineage>
</organism>
<protein>
    <recommendedName>
        <fullName evidence="4">DUF1574 domain-containing protein</fullName>
    </recommendedName>
</protein>
<name>A0ABT0QDD2_9FLAO</name>
<comment type="caution">
    <text evidence="2">The sequence shown here is derived from an EMBL/GenBank/DDBJ whole genome shotgun (WGS) entry which is preliminary data.</text>
</comment>
<dbReference type="Proteomes" id="UP001165381">
    <property type="component" value="Unassembled WGS sequence"/>
</dbReference>
<sequence>MKLNKFLIKLVVLCIAFIGVYVLFINKLSKGTVDIYYNKLNQEAGSLILGLSRADQGISPYIIENDLSFFNFSEPVINFAMNAHQSAFGEVYLKGIIKKIENNNNNGIFIISLNPGNFTVPITTSEENIFSLDKASIIGSINNLTKKPNYDYLISKYESPLYSTFFDKKNWGHLVSHNNGWNEVILISKNDTITEADINNWKSQTIDYYKREVEKIRISNYRMSYFIKTIEFLKTKGSVFLIRMPSDISVLKFAKNNWSDFDHDMDSVSALYNVPYFNYSSQSNEYKTYDGSHLESESAKKFTKQLCLDIKNYLKTKN</sequence>
<evidence type="ECO:0008006" key="4">
    <source>
        <dbReference type="Google" id="ProtNLM"/>
    </source>
</evidence>
<keyword evidence="1" id="KW-1133">Transmembrane helix</keyword>
<keyword evidence="3" id="KW-1185">Reference proteome</keyword>
<keyword evidence="1" id="KW-0812">Transmembrane</keyword>
<evidence type="ECO:0000256" key="1">
    <source>
        <dbReference type="SAM" id="Phobius"/>
    </source>
</evidence>
<gene>
    <name evidence="2" type="ORF">M3P09_08310</name>
</gene>
<keyword evidence="1" id="KW-0472">Membrane</keyword>
<proteinExistence type="predicted"/>
<evidence type="ECO:0000313" key="2">
    <source>
        <dbReference type="EMBL" id="MCL6294992.1"/>
    </source>
</evidence>
<evidence type="ECO:0000313" key="3">
    <source>
        <dbReference type="Proteomes" id="UP001165381"/>
    </source>
</evidence>
<reference evidence="2" key="1">
    <citation type="submission" date="2022-05" db="EMBL/GenBank/DDBJ databases">
        <authorList>
            <person name="Park J.-S."/>
        </authorList>
    </citation>
    <scope>NUCLEOTIDE SEQUENCE</scope>
    <source>
        <strain evidence="2">2012CJ34-3</strain>
    </source>
</reference>